<evidence type="ECO:0000313" key="6">
    <source>
        <dbReference type="EMBL" id="MBB5198317.1"/>
    </source>
</evidence>
<evidence type="ECO:0000256" key="1">
    <source>
        <dbReference type="ARBA" id="ARBA00023015"/>
    </source>
</evidence>
<dbReference type="Pfam" id="PF01614">
    <property type="entry name" value="IclR_C"/>
    <property type="match status" value="1"/>
</dbReference>
<dbReference type="PANTHER" id="PTHR30136">
    <property type="entry name" value="HELIX-TURN-HELIX TRANSCRIPTIONAL REGULATOR, ICLR FAMILY"/>
    <property type="match status" value="1"/>
</dbReference>
<dbReference type="SUPFAM" id="SSF55781">
    <property type="entry name" value="GAF domain-like"/>
    <property type="match status" value="1"/>
</dbReference>
<comment type="caution">
    <text evidence="6">The sequence shown here is derived from an EMBL/GenBank/DDBJ whole genome shotgun (WGS) entry which is preliminary data.</text>
</comment>
<dbReference type="PROSITE" id="PS51078">
    <property type="entry name" value="ICLR_ED"/>
    <property type="match status" value="1"/>
</dbReference>
<dbReference type="RefSeq" id="WP_168052230.1">
    <property type="nucleotide sequence ID" value="NZ_JAAOZT010000002.1"/>
</dbReference>
<keyword evidence="2 6" id="KW-0238">DNA-binding</keyword>
<dbReference type="Gene3D" id="3.30.450.40">
    <property type="match status" value="1"/>
</dbReference>
<proteinExistence type="predicted"/>
<dbReference type="InterPro" id="IPR050707">
    <property type="entry name" value="HTH_MetabolicPath_Reg"/>
</dbReference>
<dbReference type="InterPro" id="IPR014757">
    <property type="entry name" value="Tscrpt_reg_IclR_C"/>
</dbReference>
<feature type="domain" description="HTH iclR-type" evidence="4">
    <location>
        <begin position="20"/>
        <end position="82"/>
    </location>
</feature>
<dbReference type="Gene3D" id="1.10.10.10">
    <property type="entry name" value="Winged helix-like DNA-binding domain superfamily/Winged helix DNA-binding domain"/>
    <property type="match status" value="1"/>
</dbReference>
<dbReference type="PANTHER" id="PTHR30136:SF24">
    <property type="entry name" value="HTH-TYPE TRANSCRIPTIONAL REPRESSOR ALLR"/>
    <property type="match status" value="1"/>
</dbReference>
<dbReference type="PROSITE" id="PS51077">
    <property type="entry name" value="HTH_ICLR"/>
    <property type="match status" value="1"/>
</dbReference>
<keyword evidence="1" id="KW-0805">Transcription regulation</keyword>
<keyword evidence="7" id="KW-1185">Reference proteome</keyword>
<evidence type="ECO:0000259" key="4">
    <source>
        <dbReference type="PROSITE" id="PS51077"/>
    </source>
</evidence>
<dbReference type="InterPro" id="IPR036390">
    <property type="entry name" value="WH_DNA-bd_sf"/>
</dbReference>
<sequence length="266" mass="28782">MTKLFRNSARSDGALGKPGDMRVLRVLRLIEHLAAAQHPQTLSQLSHRTGIPKATMMRTLEGLAQLGYVLRLPIDRGYLLGPAAADLALSTLKNNALMRGCRAILVDLVAAIGETCNLTIPAGSKVLYVDRVDTPEPLRLHLPVGTLAPMHCTASGKLFMSRLPLIDQRKMLSMMVLNPLTLKTIVDVDLLAVELTRLDVRGIGIDNEEFIHGMVAIAVPVCAPDGRTIAAVACHALTARQSLDQLMEYIPNLKVAALKLQPLLVG</sequence>
<evidence type="ECO:0000259" key="5">
    <source>
        <dbReference type="PROSITE" id="PS51078"/>
    </source>
</evidence>
<dbReference type="Pfam" id="PF09339">
    <property type="entry name" value="HTH_IclR"/>
    <property type="match status" value="1"/>
</dbReference>
<evidence type="ECO:0000256" key="3">
    <source>
        <dbReference type="ARBA" id="ARBA00023163"/>
    </source>
</evidence>
<dbReference type="Proteomes" id="UP000571084">
    <property type="component" value="Unassembled WGS sequence"/>
</dbReference>
<dbReference type="AlphaFoldDB" id="A0A840RJE9"/>
<dbReference type="GO" id="GO:0045892">
    <property type="term" value="P:negative regulation of DNA-templated transcription"/>
    <property type="evidence" value="ECO:0007669"/>
    <property type="project" value="TreeGrafter"/>
</dbReference>
<evidence type="ECO:0000256" key="2">
    <source>
        <dbReference type="ARBA" id="ARBA00023125"/>
    </source>
</evidence>
<evidence type="ECO:0000313" key="7">
    <source>
        <dbReference type="Proteomes" id="UP000571084"/>
    </source>
</evidence>
<keyword evidence="3" id="KW-0804">Transcription</keyword>
<feature type="domain" description="IclR-ED" evidence="5">
    <location>
        <begin position="83"/>
        <end position="266"/>
    </location>
</feature>
<dbReference type="GO" id="GO:0003677">
    <property type="term" value="F:DNA binding"/>
    <property type="evidence" value="ECO:0007669"/>
    <property type="project" value="UniProtKB-KW"/>
</dbReference>
<organism evidence="6 7">
    <name type="scientific">Glaciimonas immobilis</name>
    <dbReference type="NCBI Taxonomy" id="728004"/>
    <lineage>
        <taxon>Bacteria</taxon>
        <taxon>Pseudomonadati</taxon>
        <taxon>Pseudomonadota</taxon>
        <taxon>Betaproteobacteria</taxon>
        <taxon>Burkholderiales</taxon>
        <taxon>Oxalobacteraceae</taxon>
        <taxon>Glaciimonas</taxon>
    </lineage>
</organism>
<reference evidence="6 7" key="1">
    <citation type="submission" date="2020-08" db="EMBL/GenBank/DDBJ databases">
        <title>Genomic Encyclopedia of Type Strains, Phase IV (KMG-IV): sequencing the most valuable type-strain genomes for metagenomic binning, comparative biology and taxonomic classification.</title>
        <authorList>
            <person name="Goeker M."/>
        </authorList>
    </citation>
    <scope>NUCLEOTIDE SEQUENCE [LARGE SCALE GENOMIC DNA]</scope>
    <source>
        <strain evidence="6 7">DSM 23240</strain>
    </source>
</reference>
<dbReference type="GO" id="GO:0003700">
    <property type="term" value="F:DNA-binding transcription factor activity"/>
    <property type="evidence" value="ECO:0007669"/>
    <property type="project" value="TreeGrafter"/>
</dbReference>
<dbReference type="InterPro" id="IPR029016">
    <property type="entry name" value="GAF-like_dom_sf"/>
</dbReference>
<dbReference type="SUPFAM" id="SSF46785">
    <property type="entry name" value="Winged helix' DNA-binding domain"/>
    <property type="match status" value="1"/>
</dbReference>
<dbReference type="InterPro" id="IPR036388">
    <property type="entry name" value="WH-like_DNA-bd_sf"/>
</dbReference>
<accession>A0A840RJE9</accession>
<gene>
    <name evidence="6" type="ORF">HNR39_000127</name>
</gene>
<protein>
    <submittedName>
        <fullName evidence="6">DNA-binding IclR family transcriptional regulator</fullName>
    </submittedName>
</protein>
<dbReference type="EMBL" id="JACHHQ010000001">
    <property type="protein sequence ID" value="MBB5198317.1"/>
    <property type="molecule type" value="Genomic_DNA"/>
</dbReference>
<name>A0A840RJE9_9BURK</name>
<dbReference type="InterPro" id="IPR005471">
    <property type="entry name" value="Tscrpt_reg_IclR_N"/>
</dbReference>
<dbReference type="SMART" id="SM00346">
    <property type="entry name" value="HTH_ICLR"/>
    <property type="match status" value="1"/>
</dbReference>